<dbReference type="GO" id="GO:0005524">
    <property type="term" value="F:ATP binding"/>
    <property type="evidence" value="ECO:0007669"/>
    <property type="project" value="UniProtKB-KW"/>
</dbReference>
<dbReference type="EMBL" id="KI927382">
    <property type="protein sequence ID" value="ETW54994.1"/>
    <property type="molecule type" value="Genomic_DNA"/>
</dbReference>
<organism evidence="3 4">
    <name type="scientific">Plasmodium falciparum (isolate Palo Alto / Uganda)</name>
    <dbReference type="NCBI Taxonomy" id="57270"/>
    <lineage>
        <taxon>Eukaryota</taxon>
        <taxon>Sar</taxon>
        <taxon>Alveolata</taxon>
        <taxon>Apicomplexa</taxon>
        <taxon>Aconoidasida</taxon>
        <taxon>Haemosporida</taxon>
        <taxon>Plasmodiidae</taxon>
        <taxon>Plasmodium</taxon>
        <taxon>Plasmodium (Laverania)</taxon>
    </lineage>
</organism>
<keyword evidence="2" id="KW-0067">ATP-binding</keyword>
<reference evidence="3 4" key="2">
    <citation type="submission" date="2013-02" db="EMBL/GenBank/DDBJ databases">
        <title>The Genome Sequence of Plasmodium falciparum Palo Alto/Uganda.</title>
        <authorList>
            <consortium name="The Broad Institute Genome Sequencing Platform"/>
            <consortium name="The Broad Institute Genome Sequencing Center for Infectious Disease"/>
            <person name="Neafsey D."/>
            <person name="Cheeseman I."/>
            <person name="Volkman S."/>
            <person name="Adams J."/>
            <person name="Walker B."/>
            <person name="Young S.K."/>
            <person name="Zeng Q."/>
            <person name="Gargeya S."/>
            <person name="Fitzgerald M."/>
            <person name="Haas B."/>
            <person name="Abouelleil A."/>
            <person name="Alvarado L."/>
            <person name="Arachchi H.M."/>
            <person name="Berlin A.M."/>
            <person name="Chapman S.B."/>
            <person name="Dewar J."/>
            <person name="Goldberg J."/>
            <person name="Griggs A."/>
            <person name="Gujja S."/>
            <person name="Hansen M."/>
            <person name="Howarth C."/>
            <person name="Imamovic A."/>
            <person name="Larimer J."/>
            <person name="McCowan C."/>
            <person name="Murphy C."/>
            <person name="Neiman D."/>
            <person name="Pearson M."/>
            <person name="Priest M."/>
            <person name="Roberts A."/>
            <person name="Saif S."/>
            <person name="Shea T."/>
            <person name="Sisk P."/>
            <person name="Sykes S."/>
            <person name="Wortman J."/>
            <person name="Nusbaum C."/>
            <person name="Birren B."/>
        </authorList>
    </citation>
    <scope>NUCLEOTIDE SEQUENCE [LARGE SCALE GENOMIC DNA]</scope>
    <source>
        <strain evidence="3 4">Palo Alto/Uganda</strain>
    </source>
</reference>
<dbReference type="AlphaFoldDB" id="W4IYV8"/>
<dbReference type="GO" id="GO:0007131">
    <property type="term" value="P:reciprocal meiotic recombination"/>
    <property type="evidence" value="ECO:0007669"/>
    <property type="project" value="TreeGrafter"/>
</dbReference>
<evidence type="ECO:0000313" key="4">
    <source>
        <dbReference type="Proteomes" id="UP000019103"/>
    </source>
</evidence>
<dbReference type="PANTHER" id="PTHR45991">
    <property type="entry name" value="PACHYTENE CHECKPOINT PROTEIN 2"/>
    <property type="match status" value="1"/>
</dbReference>
<evidence type="ECO:0000256" key="2">
    <source>
        <dbReference type="ARBA" id="ARBA00022840"/>
    </source>
</evidence>
<name>W4IYV8_PLAFP</name>
<dbReference type="GO" id="GO:0051598">
    <property type="term" value="P:meiotic recombination checkpoint signaling"/>
    <property type="evidence" value="ECO:0007669"/>
    <property type="project" value="TreeGrafter"/>
</dbReference>
<dbReference type="GO" id="GO:0005694">
    <property type="term" value="C:chromosome"/>
    <property type="evidence" value="ECO:0007669"/>
    <property type="project" value="TreeGrafter"/>
</dbReference>
<gene>
    <name evidence="3" type="ORF">PFUGPA_02817</name>
</gene>
<keyword evidence="1" id="KW-0547">Nucleotide-binding</keyword>
<dbReference type="PANTHER" id="PTHR45991:SF1">
    <property type="entry name" value="PACHYTENE CHECKPOINT PROTEIN 2 HOMOLOG"/>
    <property type="match status" value="1"/>
</dbReference>
<dbReference type="GO" id="GO:0005634">
    <property type="term" value="C:nucleus"/>
    <property type="evidence" value="ECO:0007669"/>
    <property type="project" value="TreeGrafter"/>
</dbReference>
<protein>
    <submittedName>
        <fullName evidence="3">Uncharacterized protein</fullName>
    </submittedName>
</protein>
<reference evidence="3 4" key="1">
    <citation type="submission" date="2013-02" db="EMBL/GenBank/DDBJ databases">
        <title>The Genome Annotation of Plasmodium falciparum Palo Alto/Uganda.</title>
        <authorList>
            <consortium name="The Broad Institute Genome Sequencing Platform"/>
            <consortium name="The Broad Institute Genome Sequencing Center for Infectious Disease"/>
            <person name="Neafsey D."/>
            <person name="Hoffman S."/>
            <person name="Volkman S."/>
            <person name="Rosenthal P."/>
            <person name="Walker B."/>
            <person name="Young S.K."/>
            <person name="Zeng Q."/>
            <person name="Gargeya S."/>
            <person name="Fitzgerald M."/>
            <person name="Haas B."/>
            <person name="Abouelleil A."/>
            <person name="Allen A.W."/>
            <person name="Alvarado L."/>
            <person name="Arachchi H.M."/>
            <person name="Berlin A.M."/>
            <person name="Chapman S.B."/>
            <person name="Gainer-Dewar J."/>
            <person name="Goldberg J."/>
            <person name="Griggs A."/>
            <person name="Gujja S."/>
            <person name="Hansen M."/>
            <person name="Howarth C."/>
            <person name="Imamovic A."/>
            <person name="Ireland A."/>
            <person name="Larimer J."/>
            <person name="McCowan C."/>
            <person name="Murphy C."/>
            <person name="Pearson M."/>
            <person name="Poon T.W."/>
            <person name="Priest M."/>
            <person name="Roberts A."/>
            <person name="Saif S."/>
            <person name="Shea T."/>
            <person name="Sisk P."/>
            <person name="Sykes S."/>
            <person name="Wortman J."/>
            <person name="Nusbaum C."/>
            <person name="Birren B."/>
        </authorList>
    </citation>
    <scope>NUCLEOTIDE SEQUENCE [LARGE SCALE GENOMIC DNA]</scope>
    <source>
        <strain evidence="3 4">Palo Alto/Uganda</strain>
    </source>
</reference>
<proteinExistence type="predicted"/>
<accession>W4IYV8</accession>
<dbReference type="Proteomes" id="UP000019103">
    <property type="component" value="Unassembled WGS sequence"/>
</dbReference>
<evidence type="ECO:0000313" key="3">
    <source>
        <dbReference type="EMBL" id="ETW54994.1"/>
    </source>
</evidence>
<dbReference type="InterPro" id="IPR044539">
    <property type="entry name" value="Pch2-like"/>
</dbReference>
<sequence length="64" mass="7717">MIDEAFIDRVDLKQFIGLPNEECIYEIYKNCIDELIEKEIIRLSTKIPNYERAKKLTKVRKQKE</sequence>
<evidence type="ECO:0000256" key="1">
    <source>
        <dbReference type="ARBA" id="ARBA00022741"/>
    </source>
</evidence>